<reference evidence="2" key="1">
    <citation type="journal article" date="2023" name="GigaByte">
        <title>Genome assembly of the bearded iris, Iris pallida Lam.</title>
        <authorList>
            <person name="Bruccoleri R.E."/>
            <person name="Oakeley E.J."/>
            <person name="Faust A.M.E."/>
            <person name="Altorfer M."/>
            <person name="Dessus-Babus S."/>
            <person name="Burckhardt D."/>
            <person name="Oertli M."/>
            <person name="Naumann U."/>
            <person name="Petersen F."/>
            <person name="Wong J."/>
        </authorList>
    </citation>
    <scope>NUCLEOTIDE SEQUENCE</scope>
    <source>
        <strain evidence="2">GSM-AAB239-AS_SAM_17_03QT</strain>
    </source>
</reference>
<comment type="caution">
    <text evidence="2">The sequence shown here is derived from an EMBL/GenBank/DDBJ whole genome shotgun (WGS) entry which is preliminary data.</text>
</comment>
<accession>A0AAX6INB6</accession>
<feature type="region of interest" description="Disordered" evidence="1">
    <location>
        <begin position="57"/>
        <end position="78"/>
    </location>
</feature>
<proteinExistence type="predicted"/>
<protein>
    <submittedName>
        <fullName evidence="2">Proline-rich receptor-like protein kinase PERK9</fullName>
    </submittedName>
</protein>
<dbReference type="GO" id="GO:0016301">
    <property type="term" value="F:kinase activity"/>
    <property type="evidence" value="ECO:0007669"/>
    <property type="project" value="UniProtKB-KW"/>
</dbReference>
<dbReference type="AlphaFoldDB" id="A0AAX6INB6"/>
<dbReference type="Proteomes" id="UP001140949">
    <property type="component" value="Unassembled WGS sequence"/>
</dbReference>
<keyword evidence="2" id="KW-0808">Transferase</keyword>
<name>A0AAX6INB6_IRIPA</name>
<evidence type="ECO:0000313" key="3">
    <source>
        <dbReference type="Proteomes" id="UP001140949"/>
    </source>
</evidence>
<organism evidence="2 3">
    <name type="scientific">Iris pallida</name>
    <name type="common">Sweet iris</name>
    <dbReference type="NCBI Taxonomy" id="29817"/>
    <lineage>
        <taxon>Eukaryota</taxon>
        <taxon>Viridiplantae</taxon>
        <taxon>Streptophyta</taxon>
        <taxon>Embryophyta</taxon>
        <taxon>Tracheophyta</taxon>
        <taxon>Spermatophyta</taxon>
        <taxon>Magnoliopsida</taxon>
        <taxon>Liliopsida</taxon>
        <taxon>Asparagales</taxon>
        <taxon>Iridaceae</taxon>
        <taxon>Iridoideae</taxon>
        <taxon>Irideae</taxon>
        <taxon>Iris</taxon>
    </lineage>
</organism>
<sequence length="78" mass="8149">MAQGSCGVRDEGSTARRRVMPWTACRGCRATVASPDGAAVRLREGAIVVVVGETGEDFGDAGRGDAVERGAARRRRSS</sequence>
<feature type="compositionally biased region" description="Basic and acidic residues" evidence="1">
    <location>
        <begin position="60"/>
        <end position="71"/>
    </location>
</feature>
<dbReference type="EMBL" id="JANAVB010000197">
    <property type="protein sequence ID" value="KAJ6854014.1"/>
    <property type="molecule type" value="Genomic_DNA"/>
</dbReference>
<keyword evidence="3" id="KW-1185">Reference proteome</keyword>
<evidence type="ECO:0000313" key="2">
    <source>
        <dbReference type="EMBL" id="KAJ6854014.1"/>
    </source>
</evidence>
<gene>
    <name evidence="2" type="ORF">M6B38_100610</name>
</gene>
<keyword evidence="2" id="KW-0675">Receptor</keyword>
<evidence type="ECO:0000256" key="1">
    <source>
        <dbReference type="SAM" id="MobiDB-lite"/>
    </source>
</evidence>
<keyword evidence="2" id="KW-0418">Kinase</keyword>
<reference evidence="2" key="2">
    <citation type="submission" date="2023-04" db="EMBL/GenBank/DDBJ databases">
        <authorList>
            <person name="Bruccoleri R.E."/>
            <person name="Oakeley E.J."/>
            <person name="Faust A.-M."/>
            <person name="Dessus-Babus S."/>
            <person name="Altorfer M."/>
            <person name="Burckhardt D."/>
            <person name="Oertli M."/>
            <person name="Naumann U."/>
            <person name="Petersen F."/>
            <person name="Wong J."/>
        </authorList>
    </citation>
    <scope>NUCLEOTIDE SEQUENCE</scope>
    <source>
        <strain evidence="2">GSM-AAB239-AS_SAM_17_03QT</strain>
        <tissue evidence="2">Leaf</tissue>
    </source>
</reference>